<sequence length="167" mass="19586">MHHCHEWLGGTSKFKHSLTEDQPLQCTDWRDGPRESETCPVSSMAMPRLENPGVSRLLACPQFYHLVRLFLHLTQLIHPSLKGLKAIFPYFIYVIFKIYFFIDFREEGRGRERDRNIDDEREPLIGCLPHDPHWGWSPQPGACALEQNRTWDPSVRRLMLYPLNQTG</sequence>
<keyword evidence="2" id="KW-1185">Reference proteome</keyword>
<protein>
    <submittedName>
        <fullName evidence="1">Uncharacterized protein</fullName>
    </submittedName>
</protein>
<comment type="caution">
    <text evidence="1">The sequence shown here is derived from an EMBL/GenBank/DDBJ whole genome shotgun (WGS) entry which is preliminary data.</text>
</comment>
<gene>
    <name evidence="1" type="ORF">mMyoMyo1_009662</name>
</gene>
<organism evidence="1 2">
    <name type="scientific">Myotis myotis</name>
    <name type="common">Greater mouse-eared bat</name>
    <name type="synonym">Vespertilio myotis</name>
    <dbReference type="NCBI Taxonomy" id="51298"/>
    <lineage>
        <taxon>Eukaryota</taxon>
        <taxon>Metazoa</taxon>
        <taxon>Chordata</taxon>
        <taxon>Craniata</taxon>
        <taxon>Vertebrata</taxon>
        <taxon>Euteleostomi</taxon>
        <taxon>Mammalia</taxon>
        <taxon>Eutheria</taxon>
        <taxon>Laurasiatheria</taxon>
        <taxon>Chiroptera</taxon>
        <taxon>Yangochiroptera</taxon>
        <taxon>Vespertilionidae</taxon>
        <taxon>Myotis</taxon>
    </lineage>
</organism>
<dbReference type="AlphaFoldDB" id="A0A7J7ZYE8"/>
<name>A0A7J7ZYE8_MYOMY</name>
<evidence type="ECO:0000313" key="1">
    <source>
        <dbReference type="EMBL" id="KAF6378740.1"/>
    </source>
</evidence>
<accession>A0A7J7ZYE8</accession>
<dbReference type="EMBL" id="JABWUV010000002">
    <property type="protein sequence ID" value="KAF6378740.1"/>
    <property type="molecule type" value="Genomic_DNA"/>
</dbReference>
<evidence type="ECO:0000313" key="2">
    <source>
        <dbReference type="Proteomes" id="UP000527355"/>
    </source>
</evidence>
<proteinExistence type="predicted"/>
<dbReference type="Proteomes" id="UP000527355">
    <property type="component" value="Unassembled WGS sequence"/>
</dbReference>
<reference evidence="1 2" key="1">
    <citation type="journal article" date="2020" name="Nature">
        <title>Six reference-quality genomes reveal evolution of bat adaptations.</title>
        <authorList>
            <person name="Jebb D."/>
            <person name="Huang Z."/>
            <person name="Pippel M."/>
            <person name="Hughes G.M."/>
            <person name="Lavrichenko K."/>
            <person name="Devanna P."/>
            <person name="Winkler S."/>
            <person name="Jermiin L.S."/>
            <person name="Skirmuntt E.C."/>
            <person name="Katzourakis A."/>
            <person name="Burkitt-Gray L."/>
            <person name="Ray D.A."/>
            <person name="Sullivan K.A.M."/>
            <person name="Roscito J.G."/>
            <person name="Kirilenko B.M."/>
            <person name="Davalos L.M."/>
            <person name="Corthals A.P."/>
            <person name="Power M.L."/>
            <person name="Jones G."/>
            <person name="Ransome R.D."/>
            <person name="Dechmann D.K.N."/>
            <person name="Locatelli A.G."/>
            <person name="Puechmaille S.J."/>
            <person name="Fedrigo O."/>
            <person name="Jarvis E.D."/>
            <person name="Hiller M."/>
            <person name="Vernes S.C."/>
            <person name="Myers E.W."/>
            <person name="Teeling E.C."/>
        </authorList>
    </citation>
    <scope>NUCLEOTIDE SEQUENCE [LARGE SCALE GENOMIC DNA]</scope>
    <source>
        <strain evidence="1">MMyoMyo1</strain>
        <tissue evidence="1">Flight muscle</tissue>
    </source>
</reference>